<organism evidence="2 3">
    <name type="scientific">Wickerhamomyces ciferrii (strain ATCC 14091 / BCRC 22168 / CBS 111 / JCM 3599 / NBRC 0793 / NRRL Y-1031 F-60-10)</name>
    <name type="common">Yeast</name>
    <name type="synonym">Pichia ciferrii</name>
    <dbReference type="NCBI Taxonomy" id="1206466"/>
    <lineage>
        <taxon>Eukaryota</taxon>
        <taxon>Fungi</taxon>
        <taxon>Dikarya</taxon>
        <taxon>Ascomycota</taxon>
        <taxon>Saccharomycotina</taxon>
        <taxon>Saccharomycetes</taxon>
        <taxon>Phaffomycetales</taxon>
        <taxon>Wickerhamomycetaceae</taxon>
        <taxon>Wickerhamomyces</taxon>
    </lineage>
</organism>
<evidence type="ECO:0000313" key="2">
    <source>
        <dbReference type="EMBL" id="CCH41780.1"/>
    </source>
</evidence>
<dbReference type="AlphaFoldDB" id="K0KA38"/>
<dbReference type="Proteomes" id="UP000009328">
    <property type="component" value="Unassembled WGS sequence"/>
</dbReference>
<reference evidence="2 3" key="1">
    <citation type="journal article" date="2012" name="Eukaryot. Cell">
        <title>Draft genome sequence of Wickerhamomyces ciferrii NRRL Y-1031 F-60-10.</title>
        <authorList>
            <person name="Schneider J."/>
            <person name="Andrea H."/>
            <person name="Blom J."/>
            <person name="Jaenicke S."/>
            <person name="Ruckert C."/>
            <person name="Schorsch C."/>
            <person name="Szczepanowski R."/>
            <person name="Farwick M."/>
            <person name="Goesmann A."/>
            <person name="Puhler A."/>
            <person name="Schaffer S."/>
            <person name="Tauch A."/>
            <person name="Kohler T."/>
            <person name="Brinkrolf K."/>
        </authorList>
    </citation>
    <scope>NUCLEOTIDE SEQUENCE [LARGE SCALE GENOMIC DNA]</scope>
    <source>
        <strain evidence="3">ATCC 14091 / BCRC 22168 / CBS 111 / JCM 3599 / NBRC 0793 / NRRL Y-1031 F-60-10</strain>
    </source>
</reference>
<gene>
    <name evidence="2" type="ORF">BN7_1319</name>
</gene>
<feature type="region of interest" description="Disordered" evidence="1">
    <location>
        <begin position="1"/>
        <end position="21"/>
    </location>
</feature>
<keyword evidence="3" id="KW-1185">Reference proteome</keyword>
<comment type="caution">
    <text evidence="2">The sequence shown here is derived from an EMBL/GenBank/DDBJ whole genome shotgun (WGS) entry which is preliminary data.</text>
</comment>
<evidence type="ECO:0000256" key="1">
    <source>
        <dbReference type="SAM" id="MobiDB-lite"/>
    </source>
</evidence>
<dbReference type="InParanoid" id="K0KA38"/>
<protein>
    <submittedName>
        <fullName evidence="2">Uncharacterized protein</fullName>
    </submittedName>
</protein>
<evidence type="ECO:0000313" key="3">
    <source>
        <dbReference type="Proteomes" id="UP000009328"/>
    </source>
</evidence>
<proteinExistence type="predicted"/>
<name>K0KA38_WICCF</name>
<sequence>MSYNNASNAAMKAAQESNKAQNRALEAAIHGNSGAPGNSTMYQTMINNNQANRDMQAAMIANNQAKRGY</sequence>
<dbReference type="EMBL" id="CAIF01000029">
    <property type="protein sequence ID" value="CCH41780.1"/>
    <property type="molecule type" value="Genomic_DNA"/>
</dbReference>
<dbReference type="HOGENOM" id="CLU_2777832_0_0_1"/>
<accession>K0KA38</accession>